<protein>
    <submittedName>
        <fullName evidence="7">MFS transporter</fullName>
    </submittedName>
</protein>
<evidence type="ECO:0000256" key="1">
    <source>
        <dbReference type="ARBA" id="ARBA00004651"/>
    </source>
</evidence>
<proteinExistence type="predicted"/>
<dbReference type="RefSeq" id="WP_323330904.1">
    <property type="nucleotide sequence ID" value="NZ_JAYFSI010000006.1"/>
</dbReference>
<dbReference type="PROSITE" id="PS00216">
    <property type="entry name" value="SUGAR_TRANSPORT_1"/>
    <property type="match status" value="1"/>
</dbReference>
<feature type="transmembrane region" description="Helical" evidence="5">
    <location>
        <begin position="156"/>
        <end position="178"/>
    </location>
</feature>
<comment type="subcellular location">
    <subcellularLocation>
        <location evidence="1">Cell membrane</location>
        <topology evidence="1">Multi-pass membrane protein</topology>
    </subcellularLocation>
</comment>
<dbReference type="InterPro" id="IPR020846">
    <property type="entry name" value="MFS_dom"/>
</dbReference>
<dbReference type="InterPro" id="IPR011701">
    <property type="entry name" value="MFS"/>
</dbReference>
<keyword evidence="8" id="KW-1185">Reference proteome</keyword>
<dbReference type="InterPro" id="IPR036259">
    <property type="entry name" value="MFS_trans_sf"/>
</dbReference>
<feature type="transmembrane region" description="Helical" evidence="5">
    <location>
        <begin position="98"/>
        <end position="115"/>
    </location>
</feature>
<keyword evidence="3 5" id="KW-1133">Transmembrane helix</keyword>
<dbReference type="EMBL" id="JAYFSI010000006">
    <property type="protein sequence ID" value="MEA5363150.1"/>
    <property type="molecule type" value="Genomic_DNA"/>
</dbReference>
<feature type="transmembrane region" description="Helical" evidence="5">
    <location>
        <begin position="330"/>
        <end position="353"/>
    </location>
</feature>
<dbReference type="Gene3D" id="1.20.1250.20">
    <property type="entry name" value="MFS general substrate transporter like domains"/>
    <property type="match status" value="2"/>
</dbReference>
<evidence type="ECO:0000313" key="8">
    <source>
        <dbReference type="Proteomes" id="UP001304298"/>
    </source>
</evidence>
<reference evidence="7 8" key="1">
    <citation type="submission" date="2023-12" db="EMBL/GenBank/DDBJ databases">
        <title>Amycolatopsis sp. V23-08.</title>
        <authorList>
            <person name="Somphong A."/>
        </authorList>
    </citation>
    <scope>NUCLEOTIDE SEQUENCE [LARGE SCALE GENOMIC DNA]</scope>
    <source>
        <strain evidence="7 8">V23-08</strain>
    </source>
</reference>
<evidence type="ECO:0000259" key="6">
    <source>
        <dbReference type="PROSITE" id="PS50850"/>
    </source>
</evidence>
<feature type="transmembrane region" description="Helical" evidence="5">
    <location>
        <begin position="374"/>
        <end position="397"/>
    </location>
</feature>
<dbReference type="InterPro" id="IPR005829">
    <property type="entry name" value="Sugar_transporter_CS"/>
</dbReference>
<evidence type="ECO:0000256" key="3">
    <source>
        <dbReference type="ARBA" id="ARBA00022989"/>
    </source>
</evidence>
<organism evidence="7 8">
    <name type="scientific">Amycolatopsis heterodermiae</name>
    <dbReference type="NCBI Taxonomy" id="3110235"/>
    <lineage>
        <taxon>Bacteria</taxon>
        <taxon>Bacillati</taxon>
        <taxon>Actinomycetota</taxon>
        <taxon>Actinomycetes</taxon>
        <taxon>Pseudonocardiales</taxon>
        <taxon>Pseudonocardiaceae</taxon>
        <taxon>Amycolatopsis</taxon>
    </lineage>
</organism>
<evidence type="ECO:0000313" key="7">
    <source>
        <dbReference type="EMBL" id="MEA5363150.1"/>
    </source>
</evidence>
<evidence type="ECO:0000256" key="2">
    <source>
        <dbReference type="ARBA" id="ARBA00022692"/>
    </source>
</evidence>
<feature type="transmembrane region" description="Helical" evidence="5">
    <location>
        <begin position="240"/>
        <end position="260"/>
    </location>
</feature>
<feature type="transmembrane region" description="Helical" evidence="5">
    <location>
        <begin position="306"/>
        <end position="324"/>
    </location>
</feature>
<name>A0ABU5RA82_9PSEU</name>
<dbReference type="Pfam" id="PF07690">
    <property type="entry name" value="MFS_1"/>
    <property type="match status" value="1"/>
</dbReference>
<dbReference type="PANTHER" id="PTHR23528:SF1">
    <property type="entry name" value="MAJOR FACILITATOR SUPERFAMILY (MFS) PROFILE DOMAIN-CONTAINING PROTEIN"/>
    <property type="match status" value="1"/>
</dbReference>
<dbReference type="PANTHER" id="PTHR23528">
    <property type="match status" value="1"/>
</dbReference>
<feature type="transmembrane region" description="Helical" evidence="5">
    <location>
        <begin position="57"/>
        <end position="78"/>
    </location>
</feature>
<sequence>MSTSFRQESTSSAGAAFPGPRRGFLFFFAFAAVGAGMAVLVPAVLTLSVKATLLDPAGATTMVSIVTSISALCSLVAFPVFGRLSDRTTGRFGRRRPFLLLGAVLFTLGAIGLQLGTTTFALTVAASCTTVGASAATVAFTSVIPDQLPPDCRGPASAVVGLSLPVGAVVGLFIAQLVAPNLPAMILLPAGLAVLGTLLLTFTMRDRRLSPEERPAFAWRDLPRTFWVNPVRHPNFGYTWLSRLLIFFGVAAIQAYQAFYLMNVFHISPAGIANAVFLSTLVLTGAALLFAPLAGKISDRVGRRKPFVVTAAVIFGIGLLFATFTSTYPLFLVAMGIIGLGQGVYFAVDIALITQVLPHPDDTAKDLGLMNLAGNLPTSIVPALAPAILAIGATAAVPQNFPALFIAGAVAGLLGAVLILPIRKVR</sequence>
<feature type="transmembrane region" description="Helical" evidence="5">
    <location>
        <begin position="272"/>
        <end position="294"/>
    </location>
</feature>
<feature type="transmembrane region" description="Helical" evidence="5">
    <location>
        <begin position="121"/>
        <end position="144"/>
    </location>
</feature>
<dbReference type="Proteomes" id="UP001304298">
    <property type="component" value="Unassembled WGS sequence"/>
</dbReference>
<gene>
    <name evidence="7" type="ORF">VA596_26710</name>
</gene>
<feature type="domain" description="Major facilitator superfamily (MFS) profile" evidence="6">
    <location>
        <begin position="27"/>
        <end position="426"/>
    </location>
</feature>
<keyword evidence="4 5" id="KW-0472">Membrane</keyword>
<feature type="transmembrane region" description="Helical" evidence="5">
    <location>
        <begin position="184"/>
        <end position="204"/>
    </location>
</feature>
<feature type="transmembrane region" description="Helical" evidence="5">
    <location>
        <begin position="403"/>
        <end position="422"/>
    </location>
</feature>
<evidence type="ECO:0000256" key="5">
    <source>
        <dbReference type="SAM" id="Phobius"/>
    </source>
</evidence>
<evidence type="ECO:0000256" key="4">
    <source>
        <dbReference type="ARBA" id="ARBA00023136"/>
    </source>
</evidence>
<dbReference type="SUPFAM" id="SSF103473">
    <property type="entry name" value="MFS general substrate transporter"/>
    <property type="match status" value="1"/>
</dbReference>
<keyword evidence="2 5" id="KW-0812">Transmembrane</keyword>
<dbReference type="PROSITE" id="PS50850">
    <property type="entry name" value="MFS"/>
    <property type="match status" value="1"/>
</dbReference>
<comment type="caution">
    <text evidence="7">The sequence shown here is derived from an EMBL/GenBank/DDBJ whole genome shotgun (WGS) entry which is preliminary data.</text>
</comment>
<accession>A0ABU5RA82</accession>
<feature type="transmembrane region" description="Helical" evidence="5">
    <location>
        <begin position="24"/>
        <end position="45"/>
    </location>
</feature>